<proteinExistence type="predicted"/>
<keyword evidence="2" id="KW-1185">Reference proteome</keyword>
<accession>A0ABN8T706</accession>
<evidence type="ECO:0000313" key="1">
    <source>
        <dbReference type="EMBL" id="CAH6636009.1"/>
    </source>
</evidence>
<dbReference type="RefSeq" id="WP_102596078.1">
    <property type="nucleotide sequence ID" value="NZ_CALSBS010000002.1"/>
</dbReference>
<protein>
    <submittedName>
        <fullName evidence="1">Uncharacterized protein</fullName>
    </submittedName>
</protein>
<organism evidence="1 2">
    <name type="scientific">Pseudocitrobacter vendiensis</name>
    <dbReference type="NCBI Taxonomy" id="2488306"/>
    <lineage>
        <taxon>Bacteria</taxon>
        <taxon>Pseudomonadati</taxon>
        <taxon>Pseudomonadota</taxon>
        <taxon>Gammaproteobacteria</taxon>
        <taxon>Enterobacterales</taxon>
        <taxon>Enterobacteriaceae</taxon>
        <taxon>Pseudocitrobacter</taxon>
    </lineage>
</organism>
<dbReference type="EMBL" id="CALSBS010000002">
    <property type="protein sequence ID" value="CAH6636009.1"/>
    <property type="molecule type" value="Genomic_DNA"/>
</dbReference>
<gene>
    <name evidence="1" type="ORF">FBBNIHIM_04170</name>
</gene>
<reference evidence="1" key="1">
    <citation type="submission" date="2022-05" db="EMBL/GenBank/DDBJ databases">
        <authorList>
            <person name="Blom J."/>
        </authorList>
    </citation>
    <scope>NUCLEOTIDE SEQUENCE</scope>
    <source>
        <strain evidence="1">Type strain: CPO20170097</strain>
    </source>
</reference>
<sequence length="74" mass="8696">MMPKTQEQRNALISTARRCNEELKAAMNQKPKPKFDAVSRPLLKKHFEKLKALGIPFTLFTWTIGVMNKQFREY</sequence>
<evidence type="ECO:0000313" key="2">
    <source>
        <dbReference type="Proteomes" id="UP001152651"/>
    </source>
</evidence>
<name>A0ABN8T706_9ENTR</name>
<comment type="caution">
    <text evidence="1">The sequence shown here is derived from an EMBL/GenBank/DDBJ whole genome shotgun (WGS) entry which is preliminary data.</text>
</comment>
<dbReference type="Proteomes" id="UP001152651">
    <property type="component" value="Unassembled WGS sequence"/>
</dbReference>